<proteinExistence type="predicted"/>
<reference evidence="1" key="2">
    <citation type="journal article" date="2018" name="Sci. Data">
        <title>The draft genome sequence of cork oak.</title>
        <authorList>
            <person name="Ramos A.M."/>
            <person name="Usie A."/>
            <person name="Barbosa P."/>
            <person name="Barros P.M."/>
            <person name="Capote T."/>
            <person name="Chaves I."/>
            <person name="Simoes F."/>
            <person name="Abreu I."/>
            <person name="Carrasquinho I."/>
            <person name="Faro C."/>
            <person name="Guimaraes J.B."/>
            <person name="Mendonca D."/>
            <person name="Nobrega F."/>
            <person name="Rodrigues L."/>
            <person name="Saibo N.J.M."/>
            <person name="Varela M.C."/>
            <person name="Egas C."/>
            <person name="Matos J."/>
            <person name="Miguel C.M."/>
            <person name="Oliveira M.M."/>
            <person name="Ricardo C.P."/>
            <person name="Goncalves S."/>
        </authorList>
    </citation>
    <scope>NUCLEOTIDE SEQUENCE [LARGE SCALE GENOMIC DNA]</scope>
    <source>
        <strain evidence="1">HL8</strain>
    </source>
</reference>
<organism evidence="1">
    <name type="scientific">Quercus suber</name>
    <name type="common">Cork oak</name>
    <dbReference type="NCBI Taxonomy" id="58331"/>
    <lineage>
        <taxon>Eukaryota</taxon>
        <taxon>Viridiplantae</taxon>
        <taxon>Streptophyta</taxon>
        <taxon>Embryophyta</taxon>
        <taxon>Tracheophyta</taxon>
        <taxon>Spermatophyta</taxon>
        <taxon>Magnoliopsida</taxon>
        <taxon>eudicotyledons</taxon>
        <taxon>Gunneridae</taxon>
        <taxon>Pentapetalae</taxon>
        <taxon>rosids</taxon>
        <taxon>fabids</taxon>
        <taxon>Fagales</taxon>
        <taxon>Fagaceae</taxon>
        <taxon>Quercus</taxon>
    </lineage>
</organism>
<sequence length="23" mass="2359">MASAIGSHISMNGCPFFAITVGF</sequence>
<gene>
    <name evidence="1" type="ORF">CFP56_022087</name>
</gene>
<reference evidence="1" key="1">
    <citation type="submission" date="2017-12" db="EMBL/GenBank/DDBJ databases">
        <authorList>
            <person name="Barbosa P."/>
            <person name="Usie A."/>
            <person name="Ramos A.M."/>
        </authorList>
    </citation>
    <scope>NUCLEOTIDE SEQUENCE</scope>
    <source>
        <strain evidence="1">HL8</strain>
        <tissue evidence="1">Leaves</tissue>
    </source>
</reference>
<dbReference type="EMBL" id="PKMF04000034">
    <property type="protein sequence ID" value="KAK7856643.1"/>
    <property type="molecule type" value="Genomic_DNA"/>
</dbReference>
<accession>A0AAW0M062</accession>
<evidence type="ECO:0000313" key="1">
    <source>
        <dbReference type="EMBL" id="KAK7856643.1"/>
    </source>
</evidence>
<protein>
    <submittedName>
        <fullName evidence="1">Uncharacterized protein</fullName>
    </submittedName>
</protein>
<name>A0AAW0M062_QUESU</name>
<reference evidence="1" key="3">
    <citation type="submission" date="2023-07" db="EMBL/GenBank/DDBJ databases">
        <title>An improved reference 1 genome and first organelle genomes of Quercus suber.</title>
        <authorList>
            <consortium name="Genosuber Consortium"/>
            <person name="Usie A."/>
            <person name="Serra O."/>
            <person name="Barros P."/>
        </authorList>
    </citation>
    <scope>NUCLEOTIDE SEQUENCE</scope>
    <source>
        <strain evidence="1">HL8</strain>
        <tissue evidence="1">Leaves</tissue>
    </source>
</reference>
<dbReference type="AlphaFoldDB" id="A0AAW0M062"/>
<comment type="caution">
    <text evidence="1">The sequence shown here is derived from an EMBL/GenBank/DDBJ whole genome shotgun (WGS) entry which is preliminary data.</text>
</comment>